<evidence type="ECO:0000313" key="13">
    <source>
        <dbReference type="EMBL" id="SDQ25306.1"/>
    </source>
</evidence>
<evidence type="ECO:0000256" key="9">
    <source>
        <dbReference type="ARBA" id="ARBA00023136"/>
    </source>
</evidence>
<evidence type="ECO:0000256" key="5">
    <source>
        <dbReference type="ARBA" id="ARBA00022801"/>
    </source>
</evidence>
<protein>
    <submittedName>
        <fullName evidence="13">Heat shock protein HtpX</fullName>
    </submittedName>
</protein>
<evidence type="ECO:0000256" key="3">
    <source>
        <dbReference type="ARBA" id="ARBA00022692"/>
    </source>
</evidence>
<keyword evidence="9 11" id="KW-0472">Membrane</keyword>
<feature type="transmembrane region" description="Helical" evidence="11">
    <location>
        <begin position="45"/>
        <end position="64"/>
    </location>
</feature>
<comment type="cofactor">
    <cofactor evidence="10">
        <name>Zn(2+)</name>
        <dbReference type="ChEBI" id="CHEBI:29105"/>
    </cofactor>
    <text evidence="10">Binds 1 zinc ion per subunit.</text>
</comment>
<dbReference type="GO" id="GO:0046872">
    <property type="term" value="F:metal ion binding"/>
    <property type="evidence" value="ECO:0007669"/>
    <property type="project" value="UniProtKB-KW"/>
</dbReference>
<evidence type="ECO:0000256" key="10">
    <source>
        <dbReference type="RuleBase" id="RU003983"/>
    </source>
</evidence>
<dbReference type="InterPro" id="IPR050083">
    <property type="entry name" value="HtpX_protease"/>
</dbReference>
<keyword evidence="3 11" id="KW-0812">Transmembrane</keyword>
<evidence type="ECO:0000313" key="14">
    <source>
        <dbReference type="Proteomes" id="UP000199289"/>
    </source>
</evidence>
<keyword evidence="13" id="KW-0346">Stress response</keyword>
<dbReference type="Pfam" id="PF01435">
    <property type="entry name" value="Peptidase_M48"/>
    <property type="match status" value="1"/>
</dbReference>
<keyword evidence="4" id="KW-0479">Metal-binding</keyword>
<dbReference type="Gene3D" id="3.30.2010.10">
    <property type="entry name" value="Metalloproteases ('zincins'), catalytic domain"/>
    <property type="match status" value="1"/>
</dbReference>
<keyword evidence="1" id="KW-1003">Cell membrane</keyword>
<evidence type="ECO:0000256" key="2">
    <source>
        <dbReference type="ARBA" id="ARBA00022670"/>
    </source>
</evidence>
<dbReference type="GO" id="GO:0004222">
    <property type="term" value="F:metalloendopeptidase activity"/>
    <property type="evidence" value="ECO:0007669"/>
    <property type="project" value="InterPro"/>
</dbReference>
<sequence length="321" mass="35950">MSRRPPRRLRPLMLLVGVSILAFYSLLSYGSYVLIVTVWRLRPDPVTTGLVVGATAVLFGYASLRFGTRRLLSRLDARELPRVRYPGVYGILDRLTAEMSVDTPRLLVTRLSVPNAFALDTAGRDTVVLDAALFRLLDREEFEGLLAHELAHLESRDSLVQTLAFTTLQTAVGILSLLVAPPVFLVTGLALAAAWVRGDPSSWPRTLPGRLRRRIEEAVSVLMLGITLFTRAHSRRREFAADDRAAEVTGRPLALARALRKIEHTAEPQFGLLSPLWVYGDVESEEEHRLRDLFSTHPRTEERVERLRSRADSGRVGVDVR</sequence>
<feature type="domain" description="Peptidase M48" evidence="12">
    <location>
        <begin position="94"/>
        <end position="310"/>
    </location>
</feature>
<dbReference type="Proteomes" id="UP000199289">
    <property type="component" value="Unassembled WGS sequence"/>
</dbReference>
<feature type="transmembrane region" description="Helical" evidence="11">
    <location>
        <begin position="171"/>
        <end position="195"/>
    </location>
</feature>
<keyword evidence="7 11" id="KW-1133">Transmembrane helix</keyword>
<dbReference type="GO" id="GO:0006508">
    <property type="term" value="P:proteolysis"/>
    <property type="evidence" value="ECO:0007669"/>
    <property type="project" value="UniProtKB-KW"/>
</dbReference>
<comment type="similarity">
    <text evidence="10">Belongs to the peptidase M48 family.</text>
</comment>
<reference evidence="14" key="1">
    <citation type="submission" date="2016-10" db="EMBL/GenBank/DDBJ databases">
        <authorList>
            <person name="Varghese N."/>
            <person name="Submissions S."/>
        </authorList>
    </citation>
    <scope>NUCLEOTIDE SEQUENCE [LARGE SCALE GENOMIC DNA]</scope>
    <source>
        <strain evidence="14">CGMCC 1.12397</strain>
    </source>
</reference>
<keyword evidence="6 10" id="KW-0862">Zinc</keyword>
<evidence type="ECO:0000256" key="8">
    <source>
        <dbReference type="ARBA" id="ARBA00023049"/>
    </source>
</evidence>
<organism evidence="13 14">
    <name type="scientific">Halopelagius longus</name>
    <dbReference type="NCBI Taxonomy" id="1236180"/>
    <lineage>
        <taxon>Archaea</taxon>
        <taxon>Methanobacteriati</taxon>
        <taxon>Methanobacteriota</taxon>
        <taxon>Stenosarchaea group</taxon>
        <taxon>Halobacteria</taxon>
        <taxon>Halobacteriales</taxon>
        <taxon>Haloferacaceae</taxon>
    </lineage>
</organism>
<evidence type="ECO:0000259" key="12">
    <source>
        <dbReference type="Pfam" id="PF01435"/>
    </source>
</evidence>
<evidence type="ECO:0000256" key="6">
    <source>
        <dbReference type="ARBA" id="ARBA00022833"/>
    </source>
</evidence>
<evidence type="ECO:0000256" key="11">
    <source>
        <dbReference type="SAM" id="Phobius"/>
    </source>
</evidence>
<keyword evidence="8 10" id="KW-0482">Metalloprotease</keyword>
<keyword evidence="5 10" id="KW-0378">Hydrolase</keyword>
<dbReference type="PANTHER" id="PTHR43221:SF2">
    <property type="entry name" value="PROTEASE HTPX HOMOLOG"/>
    <property type="match status" value="1"/>
</dbReference>
<dbReference type="AlphaFoldDB" id="A0A1H0ZDW6"/>
<name>A0A1H0ZDW6_9EURY</name>
<evidence type="ECO:0000256" key="4">
    <source>
        <dbReference type="ARBA" id="ARBA00022723"/>
    </source>
</evidence>
<gene>
    <name evidence="13" type="ORF">SAMN05216278_1151</name>
</gene>
<evidence type="ECO:0000256" key="7">
    <source>
        <dbReference type="ARBA" id="ARBA00022989"/>
    </source>
</evidence>
<feature type="transmembrane region" description="Helical" evidence="11">
    <location>
        <begin position="12"/>
        <end position="39"/>
    </location>
</feature>
<proteinExistence type="inferred from homology"/>
<evidence type="ECO:0000256" key="1">
    <source>
        <dbReference type="ARBA" id="ARBA00022475"/>
    </source>
</evidence>
<dbReference type="InterPro" id="IPR001915">
    <property type="entry name" value="Peptidase_M48"/>
</dbReference>
<dbReference type="PANTHER" id="PTHR43221">
    <property type="entry name" value="PROTEASE HTPX"/>
    <property type="match status" value="1"/>
</dbReference>
<accession>A0A1H0ZDW6</accession>
<keyword evidence="2 10" id="KW-0645">Protease</keyword>
<dbReference type="EMBL" id="FNKQ01000001">
    <property type="protein sequence ID" value="SDQ25306.1"/>
    <property type="molecule type" value="Genomic_DNA"/>
</dbReference>